<accession>A0A9X3X2K6</accession>
<dbReference type="Proteomes" id="UP001151081">
    <property type="component" value="Unassembled WGS sequence"/>
</dbReference>
<comment type="caution">
    <text evidence="1">The sequence shown here is derived from an EMBL/GenBank/DDBJ whole genome shotgun (WGS) entry which is preliminary data.</text>
</comment>
<organism evidence="1 2">
    <name type="scientific">Polyangium jinanense</name>
    <dbReference type="NCBI Taxonomy" id="2829994"/>
    <lineage>
        <taxon>Bacteria</taxon>
        <taxon>Pseudomonadati</taxon>
        <taxon>Myxococcota</taxon>
        <taxon>Polyangia</taxon>
        <taxon>Polyangiales</taxon>
        <taxon>Polyangiaceae</taxon>
        <taxon>Polyangium</taxon>
    </lineage>
</organism>
<dbReference type="RefSeq" id="WP_272417312.1">
    <property type="nucleotide sequence ID" value="NZ_JAGTJJ010000002.1"/>
</dbReference>
<name>A0A9X3X2K6_9BACT</name>
<reference evidence="1 2" key="1">
    <citation type="submission" date="2021-04" db="EMBL/GenBank/DDBJ databases">
        <title>Genome analysis of Polyangium sp.</title>
        <authorList>
            <person name="Li Y."/>
            <person name="Wang J."/>
        </authorList>
    </citation>
    <scope>NUCLEOTIDE SEQUENCE [LARGE SCALE GENOMIC DNA]</scope>
    <source>
        <strain evidence="1 2">SDU14</strain>
    </source>
</reference>
<dbReference type="AlphaFoldDB" id="A0A9X3X2K6"/>
<gene>
    <name evidence="1" type="ORF">KEG57_07210</name>
</gene>
<evidence type="ECO:0000313" key="1">
    <source>
        <dbReference type="EMBL" id="MDC3980276.1"/>
    </source>
</evidence>
<sequence length="148" mass="16822">MVKPEVREDWLPLRAGSPHRYRFEEPDLFFLGDVGDVSGADMACMFDLVEELAARTGRRLFWISDISRLGRVSEEAAKLSIQRDVKQLLRATILYGGSFRQRLLANMVAKALLVLKPNRSKRPLFFCATEAEARAMVEEMRQEEGSSS</sequence>
<evidence type="ECO:0000313" key="2">
    <source>
        <dbReference type="Proteomes" id="UP001151081"/>
    </source>
</evidence>
<keyword evidence="2" id="KW-1185">Reference proteome</keyword>
<proteinExistence type="predicted"/>
<dbReference type="EMBL" id="JAGTJJ010000002">
    <property type="protein sequence ID" value="MDC3980276.1"/>
    <property type="molecule type" value="Genomic_DNA"/>
</dbReference>
<protein>
    <submittedName>
        <fullName evidence="1">Uncharacterized protein</fullName>
    </submittedName>
</protein>